<dbReference type="Proteomes" id="UP000663880">
    <property type="component" value="Unassembled WGS sequence"/>
</dbReference>
<dbReference type="PROSITE" id="PS50835">
    <property type="entry name" value="IG_LIKE"/>
    <property type="match status" value="2"/>
</dbReference>
<keyword evidence="3" id="KW-1015">Disulfide bond</keyword>
<dbReference type="InterPro" id="IPR003598">
    <property type="entry name" value="Ig_sub2"/>
</dbReference>
<dbReference type="EMBL" id="CAJOBZ010000005">
    <property type="protein sequence ID" value="CAF4797083.1"/>
    <property type="molecule type" value="Genomic_DNA"/>
</dbReference>
<dbReference type="InterPro" id="IPR036116">
    <property type="entry name" value="FN3_sf"/>
</dbReference>
<evidence type="ECO:0000313" key="10">
    <source>
        <dbReference type="EMBL" id="CAF4797083.1"/>
    </source>
</evidence>
<keyword evidence="8" id="KW-0812">Transmembrane</keyword>
<dbReference type="OrthoDB" id="6915325at2759"/>
<comment type="similarity">
    <text evidence="6">Belongs to the hemolin family.</text>
</comment>
<dbReference type="Pfam" id="PF13927">
    <property type="entry name" value="Ig_3"/>
    <property type="match status" value="2"/>
</dbReference>
<dbReference type="InterPro" id="IPR013783">
    <property type="entry name" value="Ig-like_fold"/>
</dbReference>
<keyword evidence="5" id="KW-0393">Immunoglobulin domain</keyword>
<evidence type="ECO:0000256" key="3">
    <source>
        <dbReference type="ARBA" id="ARBA00023157"/>
    </source>
</evidence>
<comment type="caution">
    <text evidence="10">The sequence shown here is derived from an EMBL/GenBank/DDBJ whole genome shotgun (WGS) entry which is preliminary data.</text>
</comment>
<dbReference type="GO" id="GO:0005576">
    <property type="term" value="C:extracellular region"/>
    <property type="evidence" value="ECO:0007669"/>
    <property type="project" value="UniProtKB-SubCell"/>
</dbReference>
<keyword evidence="8" id="KW-0472">Membrane</keyword>
<protein>
    <recommendedName>
        <fullName evidence="7">Hemolin</fullName>
    </recommendedName>
</protein>
<evidence type="ECO:0000256" key="8">
    <source>
        <dbReference type="SAM" id="Phobius"/>
    </source>
</evidence>
<comment type="subcellular location">
    <subcellularLocation>
        <location evidence="1">Secreted</location>
    </subcellularLocation>
</comment>
<dbReference type="InterPro" id="IPR007110">
    <property type="entry name" value="Ig-like_dom"/>
</dbReference>
<evidence type="ECO:0000256" key="6">
    <source>
        <dbReference type="ARBA" id="ARBA00061228"/>
    </source>
</evidence>
<dbReference type="SMART" id="SM00408">
    <property type="entry name" value="IGc2"/>
    <property type="match status" value="2"/>
</dbReference>
<evidence type="ECO:0000313" key="11">
    <source>
        <dbReference type="Proteomes" id="UP000663880"/>
    </source>
</evidence>
<keyword evidence="4" id="KW-0325">Glycoprotein</keyword>
<evidence type="ECO:0000256" key="1">
    <source>
        <dbReference type="ARBA" id="ARBA00004613"/>
    </source>
</evidence>
<feature type="transmembrane region" description="Helical" evidence="8">
    <location>
        <begin position="317"/>
        <end position="340"/>
    </location>
</feature>
<gene>
    <name evidence="10" type="ORF">PMACD_LOCUS3222</name>
</gene>
<dbReference type="PANTHER" id="PTHR23278:SF32">
    <property type="entry name" value="NEUROMUSCULIN, ISOFORM E"/>
    <property type="match status" value="1"/>
</dbReference>
<proteinExistence type="inferred from homology"/>
<feature type="domain" description="Ig-like" evidence="9">
    <location>
        <begin position="111"/>
        <end position="203"/>
    </location>
</feature>
<evidence type="ECO:0000256" key="5">
    <source>
        <dbReference type="ARBA" id="ARBA00023319"/>
    </source>
</evidence>
<dbReference type="AlphaFoldDB" id="A0A821P2T9"/>
<evidence type="ECO:0000256" key="2">
    <source>
        <dbReference type="ARBA" id="ARBA00022525"/>
    </source>
</evidence>
<sequence length="452" mass="49832">MEIGFRITQEVHVPIVSLKMSSSKNSFHIAEGDDVYLECSARANPRPSKILWFKQGMEIAQNVSAEVLVSKQSLVLQNVTRNDSGEYKCTAQNDEGIATSNPVKLQVRYPPTCISSENSRVLVVLEKETVELICEVNSSPPPNHFMWSFNNSKEYMDIDPKYYKSRGCTSTFLYTPSSEEDFGVVSCLAFNTAGLQDEPCNFILVAPTVPTALHNCSVLNQSVTALQVECQEGFDGGLMQFFHMEVLELPSMNVLSNVTSNISVLEVTGLPERARAQYLLNLYASNAKGRSEISTLYTVISPNRYTESHTPLSLSPMLGSFIVVGGLLTASICAVLAATYRRHRIRNNRPSNNTVDSLSERDDTYTASPKIDYSSQFELKLGPDDNPDFIGYGDKIEEMNTCAVIDAMRICGNRRFNGVPSNYTISVVDCGVTARSTDIAASHGSNVHESCI</sequence>
<keyword evidence="8" id="KW-1133">Transmembrane helix</keyword>
<evidence type="ECO:0000259" key="9">
    <source>
        <dbReference type="PROSITE" id="PS50835"/>
    </source>
</evidence>
<feature type="domain" description="Ig-like" evidence="9">
    <location>
        <begin position="14"/>
        <end position="106"/>
    </location>
</feature>
<keyword evidence="2" id="KW-0964">Secreted</keyword>
<reference evidence="10" key="1">
    <citation type="submission" date="2021-02" db="EMBL/GenBank/DDBJ databases">
        <authorList>
            <person name="Steward A R."/>
        </authorList>
    </citation>
    <scope>NUCLEOTIDE SEQUENCE</scope>
</reference>
<dbReference type="PANTHER" id="PTHR23278">
    <property type="entry name" value="SIDESTEP PROTEIN"/>
    <property type="match status" value="1"/>
</dbReference>
<keyword evidence="11" id="KW-1185">Reference proteome</keyword>
<organism evidence="10 11">
    <name type="scientific">Pieris macdunnoughi</name>
    <dbReference type="NCBI Taxonomy" id="345717"/>
    <lineage>
        <taxon>Eukaryota</taxon>
        <taxon>Metazoa</taxon>
        <taxon>Ecdysozoa</taxon>
        <taxon>Arthropoda</taxon>
        <taxon>Hexapoda</taxon>
        <taxon>Insecta</taxon>
        <taxon>Pterygota</taxon>
        <taxon>Neoptera</taxon>
        <taxon>Endopterygota</taxon>
        <taxon>Lepidoptera</taxon>
        <taxon>Glossata</taxon>
        <taxon>Ditrysia</taxon>
        <taxon>Papilionoidea</taxon>
        <taxon>Pieridae</taxon>
        <taxon>Pierinae</taxon>
        <taxon>Pieris</taxon>
    </lineage>
</organism>
<evidence type="ECO:0000256" key="4">
    <source>
        <dbReference type="ARBA" id="ARBA00023180"/>
    </source>
</evidence>
<dbReference type="Gene3D" id="2.60.40.10">
    <property type="entry name" value="Immunoglobulins"/>
    <property type="match status" value="2"/>
</dbReference>
<dbReference type="FunFam" id="2.60.40.10:FF:000032">
    <property type="entry name" value="palladin isoform X1"/>
    <property type="match status" value="1"/>
</dbReference>
<dbReference type="InterPro" id="IPR036179">
    <property type="entry name" value="Ig-like_dom_sf"/>
</dbReference>
<name>A0A821P2T9_9NEOP</name>
<dbReference type="InterPro" id="IPR003599">
    <property type="entry name" value="Ig_sub"/>
</dbReference>
<dbReference type="SUPFAM" id="SSF49265">
    <property type="entry name" value="Fibronectin type III"/>
    <property type="match status" value="1"/>
</dbReference>
<dbReference type="SUPFAM" id="SSF48726">
    <property type="entry name" value="Immunoglobulin"/>
    <property type="match status" value="2"/>
</dbReference>
<accession>A0A821P2T9</accession>
<dbReference type="SMART" id="SM00409">
    <property type="entry name" value="IG"/>
    <property type="match status" value="2"/>
</dbReference>
<evidence type="ECO:0000256" key="7">
    <source>
        <dbReference type="ARBA" id="ARBA00068688"/>
    </source>
</evidence>